<dbReference type="EMBL" id="JBHUGA010000040">
    <property type="protein sequence ID" value="MFD1847095.1"/>
    <property type="molecule type" value="Genomic_DNA"/>
</dbReference>
<gene>
    <name evidence="2" type="ORF">ACFSFX_10855</name>
</gene>
<dbReference type="Proteomes" id="UP001597307">
    <property type="component" value="Unassembled WGS sequence"/>
</dbReference>
<dbReference type="Pfam" id="PF04480">
    <property type="entry name" value="DUF559"/>
    <property type="match status" value="1"/>
</dbReference>
<evidence type="ECO:0000313" key="2">
    <source>
        <dbReference type="EMBL" id="MFD1847095.1"/>
    </source>
</evidence>
<name>A0ABW4Q8R1_9MICC</name>
<organism evidence="2 3">
    <name type="scientific">Arthrobacter flavus</name>
    <dbReference type="NCBI Taxonomy" id="95172"/>
    <lineage>
        <taxon>Bacteria</taxon>
        <taxon>Bacillati</taxon>
        <taxon>Actinomycetota</taxon>
        <taxon>Actinomycetes</taxon>
        <taxon>Micrococcales</taxon>
        <taxon>Micrococcaceae</taxon>
        <taxon>Arthrobacter</taxon>
    </lineage>
</organism>
<dbReference type="SUPFAM" id="SSF52980">
    <property type="entry name" value="Restriction endonuclease-like"/>
    <property type="match status" value="1"/>
</dbReference>
<keyword evidence="3" id="KW-1185">Reference proteome</keyword>
<proteinExistence type="predicted"/>
<dbReference type="RefSeq" id="WP_343878993.1">
    <property type="nucleotide sequence ID" value="NZ_BAAAIJ010000032.1"/>
</dbReference>
<dbReference type="InterPro" id="IPR007569">
    <property type="entry name" value="DUF559"/>
</dbReference>
<evidence type="ECO:0000313" key="3">
    <source>
        <dbReference type="Proteomes" id="UP001597307"/>
    </source>
</evidence>
<dbReference type="Gene3D" id="3.40.960.10">
    <property type="entry name" value="VSR Endonuclease"/>
    <property type="match status" value="1"/>
</dbReference>
<feature type="domain" description="DUF559" evidence="1">
    <location>
        <begin position="239"/>
        <end position="295"/>
    </location>
</feature>
<accession>A0ABW4Q8R1</accession>
<protein>
    <submittedName>
        <fullName evidence="2">DUF559 domain-containing protein</fullName>
    </submittedName>
</protein>
<sequence length="310" mass="34195">MTKRFALPDPLDGRSFTTKAAEAIGVPRSRTRASDLSLPSRGIRVPRRSTQGMLDRCRPYTELAPGSFLSHTTAAIIHGMPLPQWCNPESVLHLSRTAGSPAPRRRGVIGHRLALQPGDVVDHHGVALTSPARTWVDLAGLLKLEDLICAGDYLVCSHQRSFGEVKRAIIPLADLGHFLDHRRGLQGIRAARDAFSRLRVGVDSPPETLVRLMVEDAGLPRFDVDWPVFDPTGGIAFWTDLANEKYRTCIEYDGAHHLTPEQQSADARRDAWAAELGWAQVRLNKLDLRQGSAWVTAKTASALRRQGWSG</sequence>
<dbReference type="InterPro" id="IPR011335">
    <property type="entry name" value="Restrct_endonuc-II-like"/>
</dbReference>
<reference evidence="3" key="1">
    <citation type="journal article" date="2019" name="Int. J. Syst. Evol. Microbiol.">
        <title>The Global Catalogue of Microorganisms (GCM) 10K type strain sequencing project: providing services to taxonomists for standard genome sequencing and annotation.</title>
        <authorList>
            <consortium name="The Broad Institute Genomics Platform"/>
            <consortium name="The Broad Institute Genome Sequencing Center for Infectious Disease"/>
            <person name="Wu L."/>
            <person name="Ma J."/>
        </authorList>
    </citation>
    <scope>NUCLEOTIDE SEQUENCE [LARGE SCALE GENOMIC DNA]</scope>
    <source>
        <strain evidence="3">JCM 11496</strain>
    </source>
</reference>
<comment type="caution">
    <text evidence="2">The sequence shown here is derived from an EMBL/GenBank/DDBJ whole genome shotgun (WGS) entry which is preliminary data.</text>
</comment>
<evidence type="ECO:0000259" key="1">
    <source>
        <dbReference type="Pfam" id="PF04480"/>
    </source>
</evidence>